<reference evidence="2" key="1">
    <citation type="submission" date="2022-11" db="EMBL/GenBank/DDBJ databases">
        <authorList>
            <person name="Petersen C."/>
        </authorList>
    </citation>
    <scope>NUCLEOTIDE SEQUENCE</scope>
    <source>
        <strain evidence="2">IBT 30761</strain>
    </source>
</reference>
<keyword evidence="1" id="KW-0732">Signal</keyword>
<keyword evidence="3" id="KW-1185">Reference proteome</keyword>
<sequence length="95" mass="10693">MALTRAAIIVIVLVACLAVTALGAAIFRHYNPSEDEGRYNFSHEQQQYMRSVRLRNLAALRAEAMAARHELDSRCSYYTPSVETESRTDPQPHAN</sequence>
<gene>
    <name evidence="2" type="ORF">N7532_009563</name>
</gene>
<feature type="signal peptide" evidence="1">
    <location>
        <begin position="1"/>
        <end position="23"/>
    </location>
</feature>
<dbReference type="GeneID" id="81361033"/>
<organism evidence="2 3">
    <name type="scientific">Penicillium argentinense</name>
    <dbReference type="NCBI Taxonomy" id="1131581"/>
    <lineage>
        <taxon>Eukaryota</taxon>
        <taxon>Fungi</taxon>
        <taxon>Dikarya</taxon>
        <taxon>Ascomycota</taxon>
        <taxon>Pezizomycotina</taxon>
        <taxon>Eurotiomycetes</taxon>
        <taxon>Eurotiomycetidae</taxon>
        <taxon>Eurotiales</taxon>
        <taxon>Aspergillaceae</taxon>
        <taxon>Penicillium</taxon>
    </lineage>
</organism>
<comment type="caution">
    <text evidence="2">The sequence shown here is derived from an EMBL/GenBank/DDBJ whole genome shotgun (WGS) entry which is preliminary data.</text>
</comment>
<reference evidence="2" key="2">
    <citation type="journal article" date="2023" name="IMA Fungus">
        <title>Comparative genomic study of the Penicillium genus elucidates a diverse pangenome and 15 lateral gene transfer events.</title>
        <authorList>
            <person name="Petersen C."/>
            <person name="Sorensen T."/>
            <person name="Nielsen M.R."/>
            <person name="Sondergaard T.E."/>
            <person name="Sorensen J.L."/>
            <person name="Fitzpatrick D.A."/>
            <person name="Frisvad J.C."/>
            <person name="Nielsen K.L."/>
        </authorList>
    </citation>
    <scope>NUCLEOTIDE SEQUENCE</scope>
    <source>
        <strain evidence="2">IBT 30761</strain>
    </source>
</reference>
<proteinExistence type="predicted"/>
<dbReference type="AlphaFoldDB" id="A0A9W9EZR9"/>
<dbReference type="Proteomes" id="UP001149074">
    <property type="component" value="Unassembled WGS sequence"/>
</dbReference>
<name>A0A9W9EZR9_9EURO</name>
<dbReference type="RefSeq" id="XP_056472860.1">
    <property type="nucleotide sequence ID" value="XM_056622054.1"/>
</dbReference>
<dbReference type="PROSITE" id="PS51257">
    <property type="entry name" value="PROKAR_LIPOPROTEIN"/>
    <property type="match status" value="1"/>
</dbReference>
<evidence type="ECO:0000313" key="2">
    <source>
        <dbReference type="EMBL" id="KAJ5090879.1"/>
    </source>
</evidence>
<dbReference type="EMBL" id="JAPQKI010000009">
    <property type="protein sequence ID" value="KAJ5090879.1"/>
    <property type="molecule type" value="Genomic_DNA"/>
</dbReference>
<protein>
    <submittedName>
        <fullName evidence="2">Uncharacterized protein</fullName>
    </submittedName>
</protein>
<evidence type="ECO:0000256" key="1">
    <source>
        <dbReference type="SAM" id="SignalP"/>
    </source>
</evidence>
<feature type="chain" id="PRO_5040887715" evidence="1">
    <location>
        <begin position="24"/>
        <end position="95"/>
    </location>
</feature>
<accession>A0A9W9EZR9</accession>
<evidence type="ECO:0000313" key="3">
    <source>
        <dbReference type="Proteomes" id="UP001149074"/>
    </source>
</evidence>